<dbReference type="Proteomes" id="UP000318126">
    <property type="component" value="Unassembled WGS sequence"/>
</dbReference>
<protein>
    <submittedName>
        <fullName evidence="2">Uncharacterized protein</fullName>
    </submittedName>
</protein>
<dbReference type="EMBL" id="VKGK01000001">
    <property type="protein sequence ID" value="TRY16163.1"/>
    <property type="molecule type" value="Genomic_DNA"/>
</dbReference>
<dbReference type="Gene3D" id="3.30.110.70">
    <property type="entry name" value="Hypothetical protein apc22750. Chain B"/>
    <property type="match status" value="1"/>
</dbReference>
<gene>
    <name evidence="2" type="ORF">FN961_00590</name>
</gene>
<feature type="signal peptide" evidence="1">
    <location>
        <begin position="1"/>
        <end position="23"/>
    </location>
</feature>
<dbReference type="PROSITE" id="PS51257">
    <property type="entry name" value="PROKAR_LIPOPROTEIN"/>
    <property type="match status" value="1"/>
</dbReference>
<proteinExistence type="predicted"/>
<evidence type="ECO:0000313" key="3">
    <source>
        <dbReference type="Proteomes" id="UP000318126"/>
    </source>
</evidence>
<evidence type="ECO:0000256" key="1">
    <source>
        <dbReference type="SAM" id="SignalP"/>
    </source>
</evidence>
<feature type="chain" id="PRO_5022190614" evidence="1">
    <location>
        <begin position="24"/>
        <end position="130"/>
    </location>
</feature>
<keyword evidence="3" id="KW-1185">Reference proteome</keyword>
<reference evidence="3" key="1">
    <citation type="submission" date="2019-07" db="EMBL/GenBank/DDBJ databases">
        <title>Shewanella sp. YLB-08 draft genomic sequence.</title>
        <authorList>
            <person name="Yu L."/>
        </authorList>
    </citation>
    <scope>NUCLEOTIDE SEQUENCE [LARGE SCALE GENOMIC DNA]</scope>
    <source>
        <strain evidence="3">JCM 20706</strain>
    </source>
</reference>
<keyword evidence="1" id="KW-0732">Signal</keyword>
<dbReference type="RefSeq" id="WP_143562608.1">
    <property type="nucleotide sequence ID" value="NZ_BMPL01000001.1"/>
</dbReference>
<comment type="caution">
    <text evidence="2">The sequence shown here is derived from an EMBL/GenBank/DDBJ whole genome shotgun (WGS) entry which is preliminary data.</text>
</comment>
<organism evidence="2 3">
    <name type="scientific">Shewanella hanedai</name>
    <name type="common">Alteromonas hanedai</name>
    <dbReference type="NCBI Taxonomy" id="25"/>
    <lineage>
        <taxon>Bacteria</taxon>
        <taxon>Pseudomonadati</taxon>
        <taxon>Pseudomonadota</taxon>
        <taxon>Gammaproteobacteria</taxon>
        <taxon>Alteromonadales</taxon>
        <taxon>Shewanellaceae</taxon>
        <taxon>Shewanella</taxon>
    </lineage>
</organism>
<evidence type="ECO:0000313" key="2">
    <source>
        <dbReference type="EMBL" id="TRY16163.1"/>
    </source>
</evidence>
<dbReference type="OrthoDB" id="6264505at2"/>
<accession>A0A553JUN6</accession>
<name>A0A553JUN6_SHEHA</name>
<sequence>MKTWKVGLIISCLALLTACSNVSFRTHMSPDIAENVGRSLAASDVKEFTVEEISRRDKEMLGEIRASYCQKDFNKPAPSRSLLATDMRYKTAKLGGNGYAVMECFDSPFANCHGYMECRALAYVVKDGSL</sequence>
<dbReference type="AlphaFoldDB" id="A0A553JUN6"/>